<dbReference type="RefSeq" id="WP_379725736.1">
    <property type="nucleotide sequence ID" value="NZ_JBHSMS010000072.1"/>
</dbReference>
<dbReference type="PANTHER" id="PTHR10612:SF34">
    <property type="entry name" value="APOLIPOPROTEIN D"/>
    <property type="match status" value="1"/>
</dbReference>
<evidence type="ECO:0000313" key="4">
    <source>
        <dbReference type="EMBL" id="MFC5513484.1"/>
    </source>
</evidence>
<dbReference type="Proteomes" id="UP001596031">
    <property type="component" value="Unassembled WGS sequence"/>
</dbReference>
<dbReference type="InterPro" id="IPR047202">
    <property type="entry name" value="Lipocalin_Blc-like_dom"/>
</dbReference>
<comment type="caution">
    <text evidence="4">The sequence shown here is derived from an EMBL/GenBank/DDBJ whole genome shotgun (WGS) entry which is preliminary data.</text>
</comment>
<comment type="subcellular location">
    <subcellularLocation>
        <location evidence="2">Cell outer membrane</location>
    </subcellularLocation>
</comment>
<evidence type="ECO:0000259" key="3">
    <source>
        <dbReference type="Pfam" id="PF08212"/>
    </source>
</evidence>
<dbReference type="InterPro" id="IPR012674">
    <property type="entry name" value="Calycin"/>
</dbReference>
<dbReference type="PIRSF" id="PIRSF036893">
    <property type="entry name" value="Lipocalin_ApoD"/>
    <property type="match status" value="1"/>
</dbReference>
<proteinExistence type="inferred from homology"/>
<dbReference type="InterPro" id="IPR002446">
    <property type="entry name" value="Lipocalin_bac"/>
</dbReference>
<keyword evidence="2" id="KW-0998">Cell outer membrane</keyword>
<evidence type="ECO:0000256" key="1">
    <source>
        <dbReference type="ARBA" id="ARBA00006889"/>
    </source>
</evidence>
<comment type="similarity">
    <text evidence="1 2">Belongs to the calycin superfamily. Lipocalin family.</text>
</comment>
<organism evidence="4 5">
    <name type="scientific">Massilia jejuensis</name>
    <dbReference type="NCBI Taxonomy" id="648894"/>
    <lineage>
        <taxon>Bacteria</taxon>
        <taxon>Pseudomonadati</taxon>
        <taxon>Pseudomonadota</taxon>
        <taxon>Betaproteobacteria</taxon>
        <taxon>Burkholderiales</taxon>
        <taxon>Oxalobacteraceae</taxon>
        <taxon>Telluria group</taxon>
        <taxon>Massilia</taxon>
    </lineage>
</organism>
<evidence type="ECO:0000313" key="5">
    <source>
        <dbReference type="Proteomes" id="UP001596031"/>
    </source>
</evidence>
<dbReference type="EMBL" id="JBHSMS010000072">
    <property type="protein sequence ID" value="MFC5513484.1"/>
    <property type="molecule type" value="Genomic_DNA"/>
</dbReference>
<name>A0ABW0PN86_9BURK</name>
<keyword evidence="2" id="KW-0446">Lipid-binding</keyword>
<dbReference type="PANTHER" id="PTHR10612">
    <property type="entry name" value="APOLIPOPROTEIN D"/>
    <property type="match status" value="1"/>
</dbReference>
<accession>A0ABW0PN86</accession>
<protein>
    <recommendedName>
        <fullName evidence="2">Outer membrane lipoprotein Blc</fullName>
    </recommendedName>
</protein>
<feature type="domain" description="Lipocalin/cytosolic fatty-acid binding" evidence="3">
    <location>
        <begin position="44"/>
        <end position="191"/>
    </location>
</feature>
<comment type="subunit">
    <text evidence="2">Homodimer.</text>
</comment>
<reference evidence="5" key="1">
    <citation type="journal article" date="2019" name="Int. J. Syst. Evol. Microbiol.">
        <title>The Global Catalogue of Microorganisms (GCM) 10K type strain sequencing project: providing services to taxonomists for standard genome sequencing and annotation.</title>
        <authorList>
            <consortium name="The Broad Institute Genomics Platform"/>
            <consortium name="The Broad Institute Genome Sequencing Center for Infectious Disease"/>
            <person name="Wu L."/>
            <person name="Ma J."/>
        </authorList>
    </citation>
    <scope>NUCLEOTIDE SEQUENCE [LARGE SCALE GENOMIC DNA]</scope>
    <source>
        <strain evidence="5">CCUG 38813</strain>
    </source>
</reference>
<comment type="function">
    <text evidence="2">Involved in the storage or transport of lipids necessary for membrane maintenance under stressful conditions. Displays a binding preference for lysophospholipids.</text>
</comment>
<dbReference type="CDD" id="cd19438">
    <property type="entry name" value="lipocalin_Blc-like"/>
    <property type="match status" value="1"/>
</dbReference>
<keyword evidence="2" id="KW-0472">Membrane</keyword>
<keyword evidence="5" id="KW-1185">Reference proteome</keyword>
<dbReference type="PRINTS" id="PR01171">
    <property type="entry name" value="BCTLIPOCALIN"/>
</dbReference>
<evidence type="ECO:0000256" key="2">
    <source>
        <dbReference type="PIRNR" id="PIRNR036893"/>
    </source>
</evidence>
<dbReference type="InterPro" id="IPR000566">
    <property type="entry name" value="Lipocln_cytosolic_FA-bd_dom"/>
</dbReference>
<gene>
    <name evidence="4" type="ORF">ACFPOU_20505</name>
</gene>
<dbReference type="Pfam" id="PF08212">
    <property type="entry name" value="Lipocalin_2"/>
    <property type="match status" value="1"/>
</dbReference>
<sequence>MNKRLMSPLAKGTLLVCMALLGMKAWAASGEANPRSDLATIPALDLPRYLGEWYEIAKFPNRFQRKCAGFTKATYSALPDGRVRVENRCRLADGGTDVAIGVARQVGAANSPRLKVRFAPALLSFLPMVWGDYWIIDLDREYGLAAVSEPKREYLWILSRTPTVDKAAYDALVARLSGQGLDVRKLVRTPQQ</sequence>
<feature type="signal peptide" evidence="2">
    <location>
        <begin position="1"/>
        <end position="27"/>
    </location>
</feature>
<dbReference type="Gene3D" id="2.40.128.20">
    <property type="match status" value="1"/>
</dbReference>
<keyword evidence="2" id="KW-0732">Signal</keyword>
<dbReference type="InterPro" id="IPR022271">
    <property type="entry name" value="Lipocalin_ApoD"/>
</dbReference>
<keyword evidence="2" id="KW-0449">Lipoprotein</keyword>
<feature type="chain" id="PRO_5045014890" description="Outer membrane lipoprotein Blc" evidence="2">
    <location>
        <begin position="28"/>
        <end position="192"/>
    </location>
</feature>
<dbReference type="SUPFAM" id="SSF50814">
    <property type="entry name" value="Lipocalins"/>
    <property type="match status" value="1"/>
</dbReference>